<feature type="compositionally biased region" description="Low complexity" evidence="1">
    <location>
        <begin position="181"/>
        <end position="204"/>
    </location>
</feature>
<sequence>MVKGRAPKTGYTRDQFGQAWADVDHNGCDTRNDILRRDSTRVTTSSGTSGCRVASAVLQDRYSGTAVAFTRGDGQVEIDHVVALSDAWQKGAQQWSSDRRTAFANDPLNLVATRADLNQQKSDADAATWLPPYRAARCDYVARQIAVKRAYALWVTQAEKDAMGRVLAGCPAQVLPTGHEAPPATVSTAAPATRTTTPVPTAGPHQAATGGSGTVYYASCAAARAAGAAPLHRGEDGYRSGLDRDSDGVACE</sequence>
<dbReference type="InterPro" id="IPR008613">
    <property type="entry name" value="Excalibur_Ca-bd_domain"/>
</dbReference>
<protein>
    <submittedName>
        <fullName evidence="3">Excalibur calcium-binding domain-containing protein</fullName>
    </submittedName>
</protein>
<dbReference type="PANTHER" id="PTHR24094:SF15">
    <property type="entry name" value="AMP-DEPENDENT SYNTHETASE_LIGASE DOMAIN-CONTAINING PROTEIN-RELATED"/>
    <property type="match status" value="1"/>
</dbReference>
<reference evidence="3 4" key="1">
    <citation type="submission" date="2016-06" db="EMBL/GenBank/DDBJ databases">
        <authorList>
            <person name="Olsen C.W."/>
            <person name="Carey S."/>
            <person name="Hinshaw L."/>
            <person name="Karasin A.I."/>
        </authorList>
    </citation>
    <scope>NUCLEOTIDE SEQUENCE [LARGE SCALE GENOMIC DNA]</scope>
    <source>
        <strain evidence="3 4">LZ-22</strain>
    </source>
</reference>
<name>A0A1G6GLP6_9ACTN</name>
<evidence type="ECO:0000313" key="3">
    <source>
        <dbReference type="EMBL" id="SDB82854.1"/>
    </source>
</evidence>
<dbReference type="Pfam" id="PF05901">
    <property type="entry name" value="Excalibur"/>
    <property type="match status" value="1"/>
</dbReference>
<dbReference type="EMBL" id="FMYF01000004">
    <property type="protein sequence ID" value="SDB82854.1"/>
    <property type="molecule type" value="Genomic_DNA"/>
</dbReference>
<feature type="region of interest" description="Disordered" evidence="1">
    <location>
        <begin position="232"/>
        <end position="252"/>
    </location>
</feature>
<dbReference type="AlphaFoldDB" id="A0A1G6GLP6"/>
<evidence type="ECO:0000256" key="1">
    <source>
        <dbReference type="SAM" id="MobiDB-lite"/>
    </source>
</evidence>
<dbReference type="STRING" id="1577474.GA0111570_10456"/>
<accession>A0A1G6GLP6</accession>
<gene>
    <name evidence="3" type="ORF">GA0111570_10456</name>
</gene>
<dbReference type="InterPro" id="IPR011089">
    <property type="entry name" value="GmrSD_C"/>
</dbReference>
<keyword evidence="4" id="KW-1185">Reference proteome</keyword>
<organism evidence="3 4">
    <name type="scientific">Raineyella antarctica</name>
    <dbReference type="NCBI Taxonomy" id="1577474"/>
    <lineage>
        <taxon>Bacteria</taxon>
        <taxon>Bacillati</taxon>
        <taxon>Actinomycetota</taxon>
        <taxon>Actinomycetes</taxon>
        <taxon>Propionibacteriales</taxon>
        <taxon>Propionibacteriaceae</taxon>
        <taxon>Raineyella</taxon>
    </lineage>
</organism>
<dbReference type="PANTHER" id="PTHR24094">
    <property type="entry name" value="SECRETED PROTEIN"/>
    <property type="match status" value="1"/>
</dbReference>
<dbReference type="Pfam" id="PF07510">
    <property type="entry name" value="GmrSD_C"/>
    <property type="match status" value="1"/>
</dbReference>
<evidence type="ECO:0000259" key="2">
    <source>
        <dbReference type="SMART" id="SM00894"/>
    </source>
</evidence>
<dbReference type="Proteomes" id="UP000199086">
    <property type="component" value="Unassembled WGS sequence"/>
</dbReference>
<proteinExistence type="predicted"/>
<dbReference type="SMART" id="SM00894">
    <property type="entry name" value="Excalibur"/>
    <property type="match status" value="1"/>
</dbReference>
<feature type="domain" description="Excalibur calcium-binding" evidence="2">
    <location>
        <begin position="216"/>
        <end position="252"/>
    </location>
</feature>
<evidence type="ECO:0000313" key="4">
    <source>
        <dbReference type="Proteomes" id="UP000199086"/>
    </source>
</evidence>
<feature type="region of interest" description="Disordered" evidence="1">
    <location>
        <begin position="177"/>
        <end position="208"/>
    </location>
</feature>